<evidence type="ECO:0000313" key="7">
    <source>
        <dbReference type="Proteomes" id="UP000601171"/>
    </source>
</evidence>
<evidence type="ECO:0000259" key="5">
    <source>
        <dbReference type="PROSITE" id="PS00622"/>
    </source>
</evidence>
<dbReference type="PANTHER" id="PTHR43133:SF60">
    <property type="entry name" value="RNA POLYMERASE SIGMA FACTOR SIGV"/>
    <property type="match status" value="1"/>
</dbReference>
<sequence>MLMIYLSMIDTEEDKDIFMELHGEYSGLMYRKAYSILRDSQLAEDAVQESFLRIIKNFDKVIKEKCPQTRNYFVKIVKGVSIDIYRKRKKQQTLPLDEREGTMIDEFTNIEDILVGKEIETYLLQLPKSYYIILSLKYTDGYTYKEIASILDITEENVKKRLMRARNKLREIIAEQEAEI</sequence>
<dbReference type="InterPro" id="IPR013325">
    <property type="entry name" value="RNA_pol_sigma_r2"/>
</dbReference>
<reference evidence="6" key="1">
    <citation type="submission" date="2020-08" db="EMBL/GenBank/DDBJ databases">
        <title>Genome public.</title>
        <authorList>
            <person name="Liu C."/>
            <person name="Sun Q."/>
        </authorList>
    </citation>
    <scope>NUCLEOTIDE SEQUENCE</scope>
    <source>
        <strain evidence="6">BX21</strain>
    </source>
</reference>
<proteinExistence type="inferred from homology"/>
<dbReference type="Gene3D" id="1.10.1740.10">
    <property type="match status" value="1"/>
</dbReference>
<evidence type="ECO:0000256" key="2">
    <source>
        <dbReference type="ARBA" id="ARBA00023015"/>
    </source>
</evidence>
<dbReference type="PROSITE" id="PS00622">
    <property type="entry name" value="HTH_LUXR_1"/>
    <property type="match status" value="1"/>
</dbReference>
<dbReference type="Gene3D" id="1.10.10.10">
    <property type="entry name" value="Winged helix-like DNA-binding domain superfamily/Winged helix DNA-binding domain"/>
    <property type="match status" value="1"/>
</dbReference>
<dbReference type="InterPro" id="IPR014284">
    <property type="entry name" value="RNA_pol_sigma-70_dom"/>
</dbReference>
<dbReference type="EMBL" id="JACRTG010000034">
    <property type="protein sequence ID" value="MBC8589474.1"/>
    <property type="molecule type" value="Genomic_DNA"/>
</dbReference>
<dbReference type="InterPro" id="IPR013324">
    <property type="entry name" value="RNA_pol_sigma_r3/r4-like"/>
</dbReference>
<feature type="domain" description="HTH luxR-type" evidence="5">
    <location>
        <begin position="141"/>
        <end position="168"/>
    </location>
</feature>
<dbReference type="Proteomes" id="UP000601171">
    <property type="component" value="Unassembled WGS sequence"/>
</dbReference>
<protein>
    <submittedName>
        <fullName evidence="6">Sigma-70 family RNA polymerase sigma factor</fullName>
    </submittedName>
</protein>
<dbReference type="RefSeq" id="WP_262430941.1">
    <property type="nucleotide sequence ID" value="NZ_JACRTG010000034.1"/>
</dbReference>
<dbReference type="CDD" id="cd06171">
    <property type="entry name" value="Sigma70_r4"/>
    <property type="match status" value="1"/>
</dbReference>
<dbReference type="InterPro" id="IPR007627">
    <property type="entry name" value="RNA_pol_sigma70_r2"/>
</dbReference>
<dbReference type="NCBIfam" id="TIGR02937">
    <property type="entry name" value="sigma70-ECF"/>
    <property type="match status" value="1"/>
</dbReference>
<accession>A0A926EZZ4</accession>
<comment type="caution">
    <text evidence="6">The sequence shown here is derived from an EMBL/GenBank/DDBJ whole genome shotgun (WGS) entry which is preliminary data.</text>
</comment>
<dbReference type="InterPro" id="IPR039425">
    <property type="entry name" value="RNA_pol_sigma-70-like"/>
</dbReference>
<organism evidence="6 7">
    <name type="scientific">Paratissierella segnis</name>
    <dbReference type="NCBI Taxonomy" id="2763679"/>
    <lineage>
        <taxon>Bacteria</taxon>
        <taxon>Bacillati</taxon>
        <taxon>Bacillota</taxon>
        <taxon>Tissierellia</taxon>
        <taxon>Tissierellales</taxon>
        <taxon>Tissierellaceae</taxon>
        <taxon>Paratissierella</taxon>
    </lineage>
</organism>
<dbReference type="InterPro" id="IPR013249">
    <property type="entry name" value="RNA_pol_sigma70_r4_t2"/>
</dbReference>
<name>A0A926EZZ4_9FIRM</name>
<evidence type="ECO:0000256" key="3">
    <source>
        <dbReference type="ARBA" id="ARBA00023082"/>
    </source>
</evidence>
<dbReference type="GO" id="GO:0016987">
    <property type="term" value="F:sigma factor activity"/>
    <property type="evidence" value="ECO:0007669"/>
    <property type="project" value="UniProtKB-KW"/>
</dbReference>
<keyword evidence="2" id="KW-0805">Transcription regulation</keyword>
<keyword evidence="3" id="KW-0731">Sigma factor</keyword>
<dbReference type="InterPro" id="IPR036388">
    <property type="entry name" value="WH-like_DNA-bd_sf"/>
</dbReference>
<dbReference type="GO" id="GO:0003677">
    <property type="term" value="F:DNA binding"/>
    <property type="evidence" value="ECO:0007669"/>
    <property type="project" value="InterPro"/>
</dbReference>
<dbReference type="Pfam" id="PF08281">
    <property type="entry name" value="Sigma70_r4_2"/>
    <property type="match status" value="1"/>
</dbReference>
<keyword evidence="7" id="KW-1185">Reference proteome</keyword>
<dbReference type="Pfam" id="PF04542">
    <property type="entry name" value="Sigma70_r2"/>
    <property type="match status" value="1"/>
</dbReference>
<keyword evidence="4" id="KW-0804">Transcription</keyword>
<dbReference type="SUPFAM" id="SSF88659">
    <property type="entry name" value="Sigma3 and sigma4 domains of RNA polymerase sigma factors"/>
    <property type="match status" value="1"/>
</dbReference>
<dbReference type="InterPro" id="IPR000792">
    <property type="entry name" value="Tscrpt_reg_LuxR_C"/>
</dbReference>
<dbReference type="AlphaFoldDB" id="A0A926EZZ4"/>
<evidence type="ECO:0000313" key="6">
    <source>
        <dbReference type="EMBL" id="MBC8589474.1"/>
    </source>
</evidence>
<dbReference type="SUPFAM" id="SSF88946">
    <property type="entry name" value="Sigma2 domain of RNA polymerase sigma factors"/>
    <property type="match status" value="1"/>
</dbReference>
<evidence type="ECO:0000256" key="1">
    <source>
        <dbReference type="ARBA" id="ARBA00010641"/>
    </source>
</evidence>
<dbReference type="GO" id="GO:0006352">
    <property type="term" value="P:DNA-templated transcription initiation"/>
    <property type="evidence" value="ECO:0007669"/>
    <property type="project" value="InterPro"/>
</dbReference>
<comment type="similarity">
    <text evidence="1">Belongs to the sigma-70 factor family. ECF subfamily.</text>
</comment>
<evidence type="ECO:0000256" key="4">
    <source>
        <dbReference type="ARBA" id="ARBA00023163"/>
    </source>
</evidence>
<dbReference type="PANTHER" id="PTHR43133">
    <property type="entry name" value="RNA POLYMERASE ECF-TYPE SIGMA FACTO"/>
    <property type="match status" value="1"/>
</dbReference>
<gene>
    <name evidence="6" type="ORF">H8707_14760</name>
</gene>